<dbReference type="KEGG" id="bmus:118881392"/>
<protein>
    <submittedName>
        <fullName evidence="3">AN1-type zinc finger protein 2A isoform X1</fullName>
    </submittedName>
</protein>
<feature type="signal peptide" evidence="1">
    <location>
        <begin position="1"/>
        <end position="19"/>
    </location>
</feature>
<dbReference type="AlphaFoldDB" id="A0A8B8VBB3"/>
<proteinExistence type="predicted"/>
<evidence type="ECO:0000313" key="2">
    <source>
        <dbReference type="Proteomes" id="UP000694857"/>
    </source>
</evidence>
<feature type="chain" id="PRO_5034138952" evidence="1">
    <location>
        <begin position="20"/>
        <end position="162"/>
    </location>
</feature>
<evidence type="ECO:0000313" key="3">
    <source>
        <dbReference type="RefSeq" id="XP_036682168.1"/>
    </source>
</evidence>
<name>A0A8B8VBB3_BALMU</name>
<dbReference type="RefSeq" id="XP_036682168.1">
    <property type="nucleotide sequence ID" value="XM_036826273.1"/>
</dbReference>
<accession>A0A8B8VBB3</accession>
<dbReference type="CTD" id="90637"/>
<reference evidence="3" key="1">
    <citation type="submission" date="2025-08" db="UniProtKB">
        <authorList>
            <consortium name="RefSeq"/>
        </authorList>
    </citation>
    <scope>IDENTIFICATION</scope>
    <source>
        <tissue evidence="3">Epidermis and Blubber</tissue>
    </source>
</reference>
<organism evidence="2 3">
    <name type="scientific">Balaenoptera musculus</name>
    <name type="common">Blue whale</name>
    <dbReference type="NCBI Taxonomy" id="9771"/>
    <lineage>
        <taxon>Eukaryota</taxon>
        <taxon>Metazoa</taxon>
        <taxon>Chordata</taxon>
        <taxon>Craniata</taxon>
        <taxon>Vertebrata</taxon>
        <taxon>Euteleostomi</taxon>
        <taxon>Mammalia</taxon>
        <taxon>Eutheria</taxon>
        <taxon>Laurasiatheria</taxon>
        <taxon>Artiodactyla</taxon>
        <taxon>Whippomorpha</taxon>
        <taxon>Cetacea</taxon>
        <taxon>Mysticeti</taxon>
        <taxon>Balaenopteridae</taxon>
        <taxon>Balaenoptera</taxon>
    </lineage>
</organism>
<gene>
    <name evidence="3" type="primary">ZFAND2A</name>
</gene>
<dbReference type="GeneID" id="118881392"/>
<evidence type="ECO:0000256" key="1">
    <source>
        <dbReference type="SAM" id="SignalP"/>
    </source>
</evidence>
<keyword evidence="1" id="KW-0732">Signal</keyword>
<dbReference type="Proteomes" id="UP000694857">
    <property type="component" value="Chromosome 15"/>
</dbReference>
<keyword evidence="2" id="KW-1185">Reference proteome</keyword>
<sequence>MGVPALAVSVLVLKSRVCGLSHVVVSRAHTPGPQLTPRVRLPATRPLPGPASPALPLLLSISEPSGIPCHRTNAIMTNYLEQERVKSVPELPSQTLWLAPPDPFLAPSPPARSCCTRLPCSASEPSGSFERHLSETPAPSFCLAKDRFQFKCRCSYGAAGAG</sequence>